<evidence type="ECO:0000256" key="1">
    <source>
        <dbReference type="SAM" id="MobiDB-lite"/>
    </source>
</evidence>
<feature type="compositionally biased region" description="Basic and acidic residues" evidence="1">
    <location>
        <begin position="229"/>
        <end position="242"/>
    </location>
</feature>
<keyword evidence="3" id="KW-1185">Reference proteome</keyword>
<accession>A0A7J0HCW8</accession>
<feature type="compositionally biased region" description="Basic and acidic residues" evidence="1">
    <location>
        <begin position="101"/>
        <end position="114"/>
    </location>
</feature>
<feature type="region of interest" description="Disordered" evidence="1">
    <location>
        <begin position="92"/>
        <end position="125"/>
    </location>
</feature>
<dbReference type="AlphaFoldDB" id="A0A7J0HCW8"/>
<reference evidence="2 3" key="1">
    <citation type="submission" date="2019-07" db="EMBL/GenBank/DDBJ databases">
        <title>De Novo Assembly of kiwifruit Actinidia rufa.</title>
        <authorList>
            <person name="Sugita-Konishi S."/>
            <person name="Sato K."/>
            <person name="Mori E."/>
            <person name="Abe Y."/>
            <person name="Kisaki G."/>
            <person name="Hamano K."/>
            <person name="Suezawa K."/>
            <person name="Otani M."/>
            <person name="Fukuda T."/>
            <person name="Manabe T."/>
            <person name="Gomi K."/>
            <person name="Tabuchi M."/>
            <person name="Akimitsu K."/>
            <person name="Kataoka I."/>
        </authorList>
    </citation>
    <scope>NUCLEOTIDE SEQUENCE [LARGE SCALE GENOMIC DNA]</scope>
    <source>
        <strain evidence="3">cv. Fuchu</strain>
    </source>
</reference>
<dbReference type="Proteomes" id="UP000585474">
    <property type="component" value="Unassembled WGS sequence"/>
</dbReference>
<organism evidence="2 3">
    <name type="scientific">Actinidia rufa</name>
    <dbReference type="NCBI Taxonomy" id="165716"/>
    <lineage>
        <taxon>Eukaryota</taxon>
        <taxon>Viridiplantae</taxon>
        <taxon>Streptophyta</taxon>
        <taxon>Embryophyta</taxon>
        <taxon>Tracheophyta</taxon>
        <taxon>Spermatophyta</taxon>
        <taxon>Magnoliopsida</taxon>
        <taxon>eudicotyledons</taxon>
        <taxon>Gunneridae</taxon>
        <taxon>Pentapetalae</taxon>
        <taxon>asterids</taxon>
        <taxon>Ericales</taxon>
        <taxon>Actinidiaceae</taxon>
        <taxon>Actinidia</taxon>
    </lineage>
</organism>
<name>A0A7J0HCW8_9ERIC</name>
<feature type="region of interest" description="Disordered" evidence="1">
    <location>
        <begin position="229"/>
        <end position="253"/>
    </location>
</feature>
<evidence type="ECO:0000313" key="2">
    <source>
        <dbReference type="EMBL" id="GFZ20946.1"/>
    </source>
</evidence>
<gene>
    <name evidence="2" type="ORF">Acr_29g0001080</name>
</gene>
<dbReference type="EMBL" id="BJWL01000029">
    <property type="protein sequence ID" value="GFZ20946.1"/>
    <property type="molecule type" value="Genomic_DNA"/>
</dbReference>
<protein>
    <submittedName>
        <fullName evidence="2">Uncharacterized protein</fullName>
    </submittedName>
</protein>
<proteinExistence type="predicted"/>
<dbReference type="PANTHER" id="PTHR33240">
    <property type="entry name" value="OS08G0508500 PROTEIN"/>
    <property type="match status" value="1"/>
</dbReference>
<comment type="caution">
    <text evidence="2">The sequence shown here is derived from an EMBL/GenBank/DDBJ whole genome shotgun (WGS) entry which is preliminary data.</text>
</comment>
<sequence length="402" mass="45647">MMSLPRLPKWFDRPYNATSHMGKVITEVTTESNIELERSTSSPLDNRAHLMANTSQAPNLEGIRREMHGIAEKIRVMNEINARLVQHLAINNLPPTAPIPKDADRSRRSRRSSDYESQSQAKEFLPPFTVHQKDGKSLKDYIKRFNQVVLEVEDPPNDKVVVMAMMEGLCLGPLFDSLSKDVHETLSTLQSKADEYIVVEELVDAKQRRRGRDDHKRKEMDTWRAKYRDEVKSKRSDQDSRMRTNNRRPCMPPCQPDLMLPPFSTPIAQVLMEIKNEEFVKWLGGCSSSSRKSHARKASRRAEEEVYNLSTPMAGVHQPISFTNDNLRGLHFPHDDVLVISPIIANFNIQRILVDNGSSVDILFISAFDKMKISRDRPHPFHTPLVGFGGSAISPLGGSNCP</sequence>
<dbReference type="OrthoDB" id="1740536at2759"/>
<dbReference type="PANTHER" id="PTHR33240:SF15">
    <property type="entry name" value="GAG-PRO-LIKE PROTEIN"/>
    <property type="match status" value="1"/>
</dbReference>
<evidence type="ECO:0000313" key="3">
    <source>
        <dbReference type="Proteomes" id="UP000585474"/>
    </source>
</evidence>